<comment type="caution">
    <text evidence="8">The sequence shown here is derived from an EMBL/GenBank/DDBJ whole genome shotgun (WGS) entry which is preliminary data.</text>
</comment>
<reference evidence="8 9" key="1">
    <citation type="submission" date="2017-04" db="EMBL/GenBank/DDBJ databases">
        <title>Draft genome sequence of Tuber borchii Vittad., a whitish edible truffle.</title>
        <authorList>
            <consortium name="DOE Joint Genome Institute"/>
            <person name="Murat C."/>
            <person name="Kuo A."/>
            <person name="Barry K.W."/>
            <person name="Clum A."/>
            <person name="Dockter R.B."/>
            <person name="Fauchery L."/>
            <person name="Iotti M."/>
            <person name="Kohler A."/>
            <person name="Labutti K."/>
            <person name="Lindquist E.A."/>
            <person name="Lipzen A."/>
            <person name="Ohm R.A."/>
            <person name="Wang M."/>
            <person name="Grigoriev I.V."/>
            <person name="Zambonelli A."/>
            <person name="Martin F.M."/>
        </authorList>
    </citation>
    <scope>NUCLEOTIDE SEQUENCE [LARGE SCALE GENOMIC DNA]</scope>
    <source>
        <strain evidence="8 9">Tbo3840</strain>
    </source>
</reference>
<dbReference type="SMART" id="SM00320">
    <property type="entry name" value="WD40"/>
    <property type="match status" value="6"/>
</dbReference>
<dbReference type="GO" id="GO:0016239">
    <property type="term" value="P:positive regulation of macroautophagy"/>
    <property type="evidence" value="ECO:0007669"/>
    <property type="project" value="TreeGrafter"/>
</dbReference>
<dbReference type="GO" id="GO:0005774">
    <property type="term" value="C:vacuolar membrane"/>
    <property type="evidence" value="ECO:0007669"/>
    <property type="project" value="TreeGrafter"/>
</dbReference>
<feature type="compositionally biased region" description="Pro residues" evidence="7">
    <location>
        <begin position="28"/>
        <end position="54"/>
    </location>
</feature>
<feature type="region of interest" description="Disordered" evidence="7">
    <location>
        <begin position="443"/>
        <end position="475"/>
    </location>
</feature>
<feature type="region of interest" description="Disordered" evidence="7">
    <location>
        <begin position="832"/>
        <end position="870"/>
    </location>
</feature>
<dbReference type="InterPro" id="IPR036322">
    <property type="entry name" value="WD40_repeat_dom_sf"/>
</dbReference>
<sequence>MADPFHLHYHSQGLTHHHPHSSNLHPSIQPPAPPPLQPLPPPPPPPPAPTPAPAVPHGRTSKAVFARLAQPFIGTSRPPSSSGPGSGLHGNLPTSAPRNLLKPRTARYDLNSPILALSANEEGDQVVIAGRGILRILRVGYDEIAEASILRVPTEHKKHPQYDVKWGTLHQKNTVATAGTNGAICVYDTKDGMLDRQLREHGRQVHKVAFNPADGRLLLSASQDGTVKLWDLREKKSRLTFVGRADAVRDVQFNAGNAVEFAAAFDNGTIQRWDYRKDSIHERSLSAHNGPAFTVDWHPDGRHCASGGRDRTVKVWDFYADPRQKAKHTISTMTSVSRIAWRPLKQGTTELATCAISNDHRVHVWDLKRPYIPTRIMDEHENSVTGILWKDEDILWSCSKDNMLVQNDVSFASRPINSLTHGAFSWSPTGSFTFMVEQRKSRRSASRGCDSEDDLASHDRQRHGRSSSFRSSKPTLGGLETLDRVFVPSQASASVHMASLFDEVSFSYLARSYVFDLEGVMGGPKISLGEACEVNARAAWMMQKYRTAQTWRVLQLALTREEKAIERQREAKAASLSSATGVVGSLMVKKQGLAVAEQSNSGGATPLAGPTHVGSDRGIATPKLERLSGAVDGALLLPPPVFGTSLGSSTTSTDGEEYAGGHVNDEGAEDEKHRPPLDVTTNAGMEVKHILTSSHNRTANTAITNINNNTASATIATTSATGESKSIDSLALFSGSADYSPATPIPPIPPIPMYQPAGGSPVSHMLQNRQYSSSASGNTEKLRERHHSLVSDVTTASSSSYGDFHNRFSEDDDESTSPKTGTWMEAIVEEPPLPAPLPQQPTTTTTTPSSLCLPPSTKHNVNQATQEKEDQTFPLHPLPLLQTLLEYYTSTTDVQMHTTIYLLLSSSQTLSPSPLVTALFNTPTPDTHPLPLLESVSSYLDLLRRFNLHPVAASVIKCAQALPEFIALGQTNTHLDFACGRCARPITAIAATANTTTTTTTAKVRAGGRSVGCGKCGPVDGCVICWGKVGRWSMCQGCGHGGHDGCLREWFFEGSAGGECAAVGCGHYCLPV</sequence>
<dbReference type="InterPro" id="IPR001680">
    <property type="entry name" value="WD40_rpt"/>
</dbReference>
<dbReference type="SUPFAM" id="SSF50978">
    <property type="entry name" value="WD40 repeat-like"/>
    <property type="match status" value="1"/>
</dbReference>
<dbReference type="PRINTS" id="PR00320">
    <property type="entry name" value="GPROTEINBRPT"/>
</dbReference>
<organism evidence="8 9">
    <name type="scientific">Tuber borchii</name>
    <name type="common">White truffle</name>
    <dbReference type="NCBI Taxonomy" id="42251"/>
    <lineage>
        <taxon>Eukaryota</taxon>
        <taxon>Fungi</taxon>
        <taxon>Dikarya</taxon>
        <taxon>Ascomycota</taxon>
        <taxon>Pezizomycotina</taxon>
        <taxon>Pezizomycetes</taxon>
        <taxon>Pezizales</taxon>
        <taxon>Tuberaceae</taxon>
        <taxon>Tuber</taxon>
    </lineage>
</organism>
<keyword evidence="3" id="KW-0677">Repeat</keyword>
<evidence type="ECO:0000256" key="1">
    <source>
        <dbReference type="ARBA" id="ARBA00022574"/>
    </source>
</evidence>
<dbReference type="InterPro" id="IPR037590">
    <property type="entry name" value="WDR24"/>
</dbReference>
<evidence type="ECO:0000256" key="3">
    <source>
        <dbReference type="ARBA" id="ARBA00022737"/>
    </source>
</evidence>
<accession>A0A2T6ZLC0</accession>
<dbReference type="Pfam" id="PF00400">
    <property type="entry name" value="WD40"/>
    <property type="match status" value="2"/>
</dbReference>
<evidence type="ECO:0000313" key="9">
    <source>
        <dbReference type="Proteomes" id="UP000244722"/>
    </source>
</evidence>
<name>A0A2T6ZLC0_TUBBO</name>
<feature type="compositionally biased region" description="Low complexity" evidence="7">
    <location>
        <begin position="840"/>
        <end position="857"/>
    </location>
</feature>
<dbReference type="GO" id="GO:0008270">
    <property type="term" value="F:zinc ion binding"/>
    <property type="evidence" value="ECO:0007669"/>
    <property type="project" value="UniProtKB-KW"/>
</dbReference>
<dbReference type="AlphaFoldDB" id="A0A2T6ZLC0"/>
<dbReference type="InterPro" id="IPR020472">
    <property type="entry name" value="WD40_PAC1"/>
</dbReference>
<keyword evidence="5" id="KW-0862">Zinc</keyword>
<dbReference type="Gene3D" id="2.130.10.10">
    <property type="entry name" value="YVTN repeat-like/Quinoprotein amine dehydrogenase"/>
    <property type="match status" value="1"/>
</dbReference>
<dbReference type="InterPro" id="IPR015943">
    <property type="entry name" value="WD40/YVTN_repeat-like_dom_sf"/>
</dbReference>
<evidence type="ECO:0000256" key="5">
    <source>
        <dbReference type="ARBA" id="ARBA00022833"/>
    </source>
</evidence>
<dbReference type="PANTHER" id="PTHR46200:SF1">
    <property type="entry name" value="GATOR COMPLEX PROTEIN WDR24"/>
    <property type="match status" value="1"/>
</dbReference>
<evidence type="ECO:0000256" key="2">
    <source>
        <dbReference type="ARBA" id="ARBA00022723"/>
    </source>
</evidence>
<feature type="region of interest" description="Disordered" evidence="7">
    <location>
        <begin position="11"/>
        <end position="58"/>
    </location>
</feature>
<dbReference type="GO" id="GO:1904263">
    <property type="term" value="P:positive regulation of TORC1 signaling"/>
    <property type="evidence" value="ECO:0007669"/>
    <property type="project" value="TreeGrafter"/>
</dbReference>
<dbReference type="PANTHER" id="PTHR46200">
    <property type="entry name" value="GATOR COMPLEX PROTEIN WDR24"/>
    <property type="match status" value="1"/>
</dbReference>
<dbReference type="PROSITE" id="PS00678">
    <property type="entry name" value="WD_REPEATS_1"/>
    <property type="match status" value="1"/>
</dbReference>
<protein>
    <submittedName>
        <fullName evidence="8">Uncharacterized protein</fullName>
    </submittedName>
</protein>
<evidence type="ECO:0000256" key="7">
    <source>
        <dbReference type="SAM" id="MobiDB-lite"/>
    </source>
</evidence>
<keyword evidence="9" id="KW-1185">Reference proteome</keyword>
<dbReference type="STRING" id="42251.A0A2T6ZLC0"/>
<dbReference type="InterPro" id="IPR019775">
    <property type="entry name" value="WD40_repeat_CS"/>
</dbReference>
<dbReference type="EMBL" id="NESQ01000193">
    <property type="protein sequence ID" value="PUU76288.1"/>
    <property type="molecule type" value="Genomic_DNA"/>
</dbReference>
<feature type="region of interest" description="Disordered" evidence="7">
    <location>
        <begin position="597"/>
        <end position="618"/>
    </location>
</feature>
<proteinExistence type="predicted"/>
<dbReference type="OrthoDB" id="60955at2759"/>
<dbReference type="Proteomes" id="UP000244722">
    <property type="component" value="Unassembled WGS sequence"/>
</dbReference>
<dbReference type="PROSITE" id="PS50082">
    <property type="entry name" value="WD_REPEATS_2"/>
    <property type="match status" value="2"/>
</dbReference>
<evidence type="ECO:0000256" key="6">
    <source>
        <dbReference type="PROSITE-ProRule" id="PRU00221"/>
    </source>
</evidence>
<feature type="region of interest" description="Disordered" evidence="7">
    <location>
        <begin position="73"/>
        <end position="99"/>
    </location>
</feature>
<feature type="repeat" description="WD" evidence="6">
    <location>
        <begin position="198"/>
        <end position="240"/>
    </location>
</feature>
<keyword evidence="4" id="KW-0863">Zinc-finger</keyword>
<gene>
    <name evidence="8" type="ORF">B9Z19DRAFT_1102458</name>
</gene>
<feature type="region of interest" description="Disordered" evidence="7">
    <location>
        <begin position="645"/>
        <end position="679"/>
    </location>
</feature>
<dbReference type="PROSITE" id="PS50294">
    <property type="entry name" value="WD_REPEATS_REGION"/>
    <property type="match status" value="2"/>
</dbReference>
<dbReference type="GO" id="GO:0061700">
    <property type="term" value="C:GATOR2 complex"/>
    <property type="evidence" value="ECO:0007669"/>
    <property type="project" value="TreeGrafter"/>
</dbReference>
<keyword evidence="1 6" id="KW-0853">WD repeat</keyword>
<keyword evidence="2" id="KW-0479">Metal-binding</keyword>
<feature type="repeat" description="WD" evidence="6">
    <location>
        <begin position="285"/>
        <end position="317"/>
    </location>
</feature>
<evidence type="ECO:0000256" key="4">
    <source>
        <dbReference type="ARBA" id="ARBA00022771"/>
    </source>
</evidence>
<evidence type="ECO:0000313" key="8">
    <source>
        <dbReference type="EMBL" id="PUU76288.1"/>
    </source>
</evidence>
<dbReference type="GO" id="GO:0005829">
    <property type="term" value="C:cytosol"/>
    <property type="evidence" value="ECO:0007669"/>
    <property type="project" value="TreeGrafter"/>
</dbReference>